<dbReference type="Pfam" id="PF06966">
    <property type="entry name" value="DUF1295"/>
    <property type="match status" value="1"/>
</dbReference>
<dbReference type="EMBL" id="SHNN01000003">
    <property type="protein sequence ID" value="MCX2982305.1"/>
    <property type="molecule type" value="Genomic_DNA"/>
</dbReference>
<dbReference type="RefSeq" id="WP_279246330.1">
    <property type="nucleotide sequence ID" value="NZ_SHNN01000003.1"/>
</dbReference>
<feature type="transmembrane region" description="Helical" evidence="1">
    <location>
        <begin position="32"/>
        <end position="54"/>
    </location>
</feature>
<dbReference type="PANTHER" id="PTHR32251:SF17">
    <property type="entry name" value="STEROID 5-ALPHA REDUCTASE C-TERMINAL DOMAIN-CONTAINING PROTEIN"/>
    <property type="match status" value="1"/>
</dbReference>
<organism evidence="2 3">
    <name type="scientific">Candidatus Litorirhabdus singularis</name>
    <dbReference type="NCBI Taxonomy" id="2518993"/>
    <lineage>
        <taxon>Bacteria</taxon>
        <taxon>Pseudomonadati</taxon>
        <taxon>Pseudomonadota</taxon>
        <taxon>Gammaproteobacteria</taxon>
        <taxon>Cellvibrionales</taxon>
        <taxon>Halieaceae</taxon>
        <taxon>Candidatus Litorirhabdus</taxon>
    </lineage>
</organism>
<keyword evidence="3" id="KW-1185">Reference proteome</keyword>
<comment type="caution">
    <text evidence="2">The sequence shown here is derived from an EMBL/GenBank/DDBJ whole genome shotgun (WGS) entry which is preliminary data.</text>
</comment>
<dbReference type="InterPro" id="IPR010721">
    <property type="entry name" value="UstE-like"/>
</dbReference>
<feature type="transmembrane region" description="Helical" evidence="1">
    <location>
        <begin position="163"/>
        <end position="179"/>
    </location>
</feature>
<feature type="transmembrane region" description="Helical" evidence="1">
    <location>
        <begin position="88"/>
        <end position="107"/>
    </location>
</feature>
<dbReference type="PROSITE" id="PS50244">
    <property type="entry name" value="S5A_REDUCTASE"/>
    <property type="match status" value="1"/>
</dbReference>
<proteinExistence type="predicted"/>
<dbReference type="Gene3D" id="1.20.120.1630">
    <property type="match status" value="1"/>
</dbReference>
<name>A0ABT3TJB5_9GAMM</name>
<gene>
    <name evidence="2" type="ORF">EYC98_15690</name>
</gene>
<keyword evidence="1" id="KW-1133">Transmembrane helix</keyword>
<dbReference type="Proteomes" id="UP001143362">
    <property type="component" value="Unassembled WGS sequence"/>
</dbReference>
<feature type="transmembrane region" description="Helical" evidence="1">
    <location>
        <begin position="61"/>
        <end position="82"/>
    </location>
</feature>
<evidence type="ECO:0000256" key="1">
    <source>
        <dbReference type="SAM" id="Phobius"/>
    </source>
</evidence>
<feature type="transmembrane region" description="Helical" evidence="1">
    <location>
        <begin position="128"/>
        <end position="151"/>
    </location>
</feature>
<feature type="transmembrane region" description="Helical" evidence="1">
    <location>
        <begin position="214"/>
        <end position="234"/>
    </location>
</feature>
<protein>
    <submittedName>
        <fullName evidence="2">DUF1295 domain-containing protein</fullName>
    </submittedName>
</protein>
<evidence type="ECO:0000313" key="3">
    <source>
        <dbReference type="Proteomes" id="UP001143362"/>
    </source>
</evidence>
<keyword evidence="1" id="KW-0812">Transmembrane</keyword>
<sequence>MTRALTLGLIVSIGLLVGLAAGAGTPSYAGLSLPLWAALGSFGLQWLGFAFAYWRQTEAWFDLLGSLNYIALVFLFLLLAPLAQERTLLVGCLVVVWAARLGSFLFLRIRQAGGDSRFDAIRSRFGPFLMTWTLQALWVIATAGCVLAAMAAADSPSLSLRDGVGLALWVIGFALEVTADEQKHRFRRQPENSGRFISTGLWSVCQHPNYLGEILLWSGLALLALPALVGAQWLTLLSPVFVALLLLRISGVPLLQKAALKRWGADEQWRNYVTSTPVLLPWIGRRWKLDD</sequence>
<evidence type="ECO:0000313" key="2">
    <source>
        <dbReference type="EMBL" id="MCX2982305.1"/>
    </source>
</evidence>
<reference evidence="2" key="1">
    <citation type="submission" date="2019-02" db="EMBL/GenBank/DDBJ databases">
        <authorList>
            <person name="Li S.-H."/>
        </authorList>
    </citation>
    <scope>NUCLEOTIDE SEQUENCE</scope>
    <source>
        <strain evidence="2">IMCC14734</strain>
    </source>
</reference>
<dbReference type="PANTHER" id="PTHR32251">
    <property type="entry name" value="3-OXO-5-ALPHA-STEROID 4-DEHYDROGENASE"/>
    <property type="match status" value="1"/>
</dbReference>
<accession>A0ABT3TJB5</accession>
<keyword evidence="1" id="KW-0472">Membrane</keyword>